<organism evidence="1 2">
    <name type="scientific">Perspicuibacillus lycopersici</name>
    <dbReference type="NCBI Taxonomy" id="1325689"/>
    <lineage>
        <taxon>Bacteria</taxon>
        <taxon>Bacillati</taxon>
        <taxon>Bacillota</taxon>
        <taxon>Bacilli</taxon>
        <taxon>Bacillales</taxon>
        <taxon>Bacillaceae</taxon>
        <taxon>Perspicuibacillus</taxon>
    </lineage>
</organism>
<gene>
    <name evidence="1" type="ORF">OEV98_01005</name>
</gene>
<dbReference type="AlphaFoldDB" id="A0AAE3IPS4"/>
<keyword evidence="2" id="KW-1185">Reference proteome</keyword>
<evidence type="ECO:0000313" key="2">
    <source>
        <dbReference type="Proteomes" id="UP001209318"/>
    </source>
</evidence>
<accession>A0AAE3IPS4</accession>
<dbReference type="EMBL" id="JAOUSF010000001">
    <property type="protein sequence ID" value="MCU9612136.1"/>
    <property type="molecule type" value="Genomic_DNA"/>
</dbReference>
<reference evidence="1" key="1">
    <citation type="submission" date="2022-10" db="EMBL/GenBank/DDBJ databases">
        <title>Description of Fervidibacillus gen. nov. in the family Fervidibacillaceae fam. nov. with two species, Fervidibacillus albus sp. nov., and Fervidibacillus halotolerans sp. nov., isolated from tidal flat sediments.</title>
        <authorList>
            <person name="Kwon K.K."/>
            <person name="Yang S.-H."/>
        </authorList>
    </citation>
    <scope>NUCLEOTIDE SEQUENCE</scope>
    <source>
        <strain evidence="1">JCM 19140</strain>
    </source>
</reference>
<proteinExistence type="predicted"/>
<dbReference type="RefSeq" id="WP_263071269.1">
    <property type="nucleotide sequence ID" value="NZ_JAOUSF010000001.1"/>
</dbReference>
<protein>
    <submittedName>
        <fullName evidence="1">Uncharacterized protein</fullName>
    </submittedName>
</protein>
<name>A0AAE3IPS4_9BACI</name>
<evidence type="ECO:0000313" key="1">
    <source>
        <dbReference type="EMBL" id="MCU9612136.1"/>
    </source>
</evidence>
<comment type="caution">
    <text evidence="1">The sequence shown here is derived from an EMBL/GenBank/DDBJ whole genome shotgun (WGS) entry which is preliminary data.</text>
</comment>
<dbReference type="Proteomes" id="UP001209318">
    <property type="component" value="Unassembled WGS sequence"/>
</dbReference>
<sequence>MRKKGLLLLVLIILFLFFPMNVNAKSSNLSIMFIAGYSAIGAKGIPDAIETQQTKNQDVSMSGVYEKDGYFVSF</sequence>